<proteinExistence type="predicted"/>
<keyword evidence="2" id="KW-1185">Reference proteome</keyword>
<evidence type="ECO:0000313" key="1">
    <source>
        <dbReference type="EMBL" id="AGM12015.1"/>
    </source>
</evidence>
<accession>R4TAN7</accession>
<sequence length="44" mass="5580">MSDEGWRREYGDTYLAAMWEKEWVAVVHSTRHEQFWRWFVDERC</sequence>
<evidence type="ECO:0000313" key="2">
    <source>
        <dbReference type="Proteomes" id="UP000202086"/>
    </source>
</evidence>
<protein>
    <submittedName>
        <fullName evidence="1">Uncharacterized protein</fullName>
    </submittedName>
</protein>
<dbReference type="EMBL" id="KC292029">
    <property type="protein sequence ID" value="AGM12015.1"/>
    <property type="molecule type" value="Genomic_DNA"/>
</dbReference>
<organism evidence="1 2">
    <name type="scientific">Haloarcula californiae tailed virus 1</name>
    <dbReference type="NCBI Taxonomy" id="1273746"/>
    <lineage>
        <taxon>Viruses</taxon>
        <taxon>Duplodnaviria</taxon>
        <taxon>Heunggongvirae</taxon>
        <taxon>Uroviricota</taxon>
        <taxon>Caudoviricetes</taxon>
        <taxon>Thumleimavirales</taxon>
        <taxon>Druskaviridae</taxon>
        <taxon>Hacavirus</taxon>
        <taxon>Hacavirus italiense</taxon>
        <taxon>Hacavirus HCTV1</taxon>
    </lineage>
</organism>
<name>R4TAN7_9CAUD</name>
<reference evidence="1 2" key="1">
    <citation type="submission" date="2012-12" db="EMBL/GenBank/DDBJ databases">
        <authorList>
            <person name="Sencilo A."/>
            <person name="Jacobs-Sera D."/>
            <person name="Russell D.A."/>
            <person name="Ko C."/>
            <person name="Atanasova N."/>
            <person name="Osterlund E."/>
            <person name="Oksanen H.M."/>
            <person name="Bamford D.H."/>
            <person name="Hatfull G.F."/>
            <person name="Roine E."/>
            <person name="Hendrix R.W."/>
        </authorList>
    </citation>
    <scope>NUCLEOTIDE SEQUENCE [LARGE SCALE GENOMIC DNA]</scope>
</reference>
<dbReference type="Proteomes" id="UP000202086">
    <property type="component" value="Segment"/>
</dbReference>
<gene>
    <name evidence="1" type="primary">158</name>
    <name evidence="1" type="ORF">DNAM5_158</name>
</gene>
<dbReference type="KEGG" id="vg:16193593"/>
<dbReference type="RefSeq" id="YP_008059719.1">
    <property type="nucleotide sequence ID" value="NC_021330.1"/>
</dbReference>
<dbReference type="GeneID" id="16193593"/>